<comment type="caution">
    <text evidence="3">The sequence shown here is derived from an EMBL/GenBank/DDBJ whole genome shotgun (WGS) entry which is preliminary data.</text>
</comment>
<feature type="region of interest" description="Disordered" evidence="1">
    <location>
        <begin position="85"/>
        <end position="124"/>
    </location>
</feature>
<reference evidence="3" key="1">
    <citation type="submission" date="2021-07" db="EMBL/GenBank/DDBJ databases">
        <title>Draft genome of Mortierella alpina, strain LL118, isolated from an aspen leaf litter sample.</title>
        <authorList>
            <person name="Yang S."/>
            <person name="Vinatzer B.A."/>
        </authorList>
    </citation>
    <scope>NUCLEOTIDE SEQUENCE</scope>
    <source>
        <strain evidence="3">LL118</strain>
    </source>
</reference>
<feature type="region of interest" description="Disordered" evidence="1">
    <location>
        <begin position="389"/>
        <end position="413"/>
    </location>
</feature>
<evidence type="ECO:0000256" key="1">
    <source>
        <dbReference type="SAM" id="MobiDB-lite"/>
    </source>
</evidence>
<feature type="region of interest" description="Disordered" evidence="1">
    <location>
        <begin position="772"/>
        <end position="858"/>
    </location>
</feature>
<dbReference type="PROSITE" id="PS51411">
    <property type="entry name" value="PSP1_C"/>
    <property type="match status" value="1"/>
</dbReference>
<dbReference type="AlphaFoldDB" id="A0A9P8CX51"/>
<dbReference type="GO" id="GO:0005737">
    <property type="term" value="C:cytoplasm"/>
    <property type="evidence" value="ECO:0007669"/>
    <property type="project" value="TreeGrafter"/>
</dbReference>
<dbReference type="InterPro" id="IPR047767">
    <property type="entry name" value="PSP1-like"/>
</dbReference>
<dbReference type="Pfam" id="PF04468">
    <property type="entry name" value="PSP1"/>
    <property type="match status" value="1"/>
</dbReference>
<proteinExistence type="predicted"/>
<evidence type="ECO:0000313" key="3">
    <source>
        <dbReference type="EMBL" id="KAG9321834.1"/>
    </source>
</evidence>
<dbReference type="Proteomes" id="UP000717515">
    <property type="component" value="Unassembled WGS sequence"/>
</dbReference>
<gene>
    <name evidence="3" type="ORF">KVV02_007165</name>
</gene>
<protein>
    <recommendedName>
        <fullName evidence="2">PSP1 C-terminal domain-containing protein</fullName>
    </recommendedName>
</protein>
<organism evidence="3 4">
    <name type="scientific">Mortierella alpina</name>
    <name type="common">Oleaginous fungus</name>
    <name type="synonym">Mortierella renispora</name>
    <dbReference type="NCBI Taxonomy" id="64518"/>
    <lineage>
        <taxon>Eukaryota</taxon>
        <taxon>Fungi</taxon>
        <taxon>Fungi incertae sedis</taxon>
        <taxon>Mucoromycota</taxon>
        <taxon>Mortierellomycotina</taxon>
        <taxon>Mortierellomycetes</taxon>
        <taxon>Mortierellales</taxon>
        <taxon>Mortierellaceae</taxon>
        <taxon>Mortierella</taxon>
    </lineage>
</organism>
<accession>A0A9P8CX51</accession>
<feature type="region of interest" description="Disordered" evidence="1">
    <location>
        <begin position="261"/>
        <end position="294"/>
    </location>
</feature>
<name>A0A9P8CX51_MORAP</name>
<feature type="compositionally biased region" description="Low complexity" evidence="1">
    <location>
        <begin position="261"/>
        <end position="281"/>
    </location>
</feature>
<sequence>MDTHHSGLATPPLVSPRPIQTQRPLSADDSWKIVGSPPRRPLLSPPEEREHHLALQDSYITTVEGDRSTPLAGAMNSEHLDLAESTVSSFSADTSSKSSSESSSSTSSPTSLTVPQYSQGNRPASKDLAATLDGQSTLSAIGSVRESSTSPFAFDLDSDEKILPLHFKSSSTGTVGSRQLTSLPEHSSLLGSNSFAPPADLGRAVGGRRSSLKQTGGVLESTPLTLSSFIWSGTAASNPSKAPITESSSIGPLVSIGSSSSIASRADTSGSSSSSRNRSASFLDHLPSHTVGSGVPRTGRSLSFSESSFSSALDLVSSAAGYDQDDDEVLRFRPGLPIMEEEYEDPLEPRFIRARSFSTSAALSHSAFSGGLSSSVFLGARSQDPFSLGNTSNTSIGNSQRSPLSSTLSDGFSAWTTSTGPETALSSHRRSNTSTTCYNAPIWETSGPYQHLPVPLERDRQQVDRQRVARRFSVAPSSGFQNYGAFLDDADAGNSSTIGFSNRYLIDNDPMQQQVQRRHSVAGVGGSYFRPGTTPYALTSSFESLHIGERAGAGGWGLGEELHDQEDYSMAGPNTKELGKGLSLGQLPHREALYVVEFKAGRNDLFYVTESSGLSLKTGDLVIVEADRGKDLGKITNDSITPKHIQALQDQQAEIAAMQAQQDGSAGAHRTPKEIHPKRIFRLAQSTEISQLAHKSQDEVKAMMVCQTKVRQKRLPMEVVDAEYQWDRRKLTFYFVAERRIDFRELVRDLFKIYKTRIWMYAVSPSMAQAALGGLQSNSPPPHPHLTPHANNQHHHHGRQQSPRPGQHFGYHPSDQTVGSLGPNHQHGPATTSIGSYQYQQHSHPQQFQPQPSQMYSQ</sequence>
<evidence type="ECO:0000313" key="4">
    <source>
        <dbReference type="Proteomes" id="UP000717515"/>
    </source>
</evidence>
<feature type="region of interest" description="Disordered" evidence="1">
    <location>
        <begin position="1"/>
        <end position="58"/>
    </location>
</feature>
<feature type="compositionally biased region" description="Low complexity" evidence="1">
    <location>
        <begin position="85"/>
        <end position="113"/>
    </location>
</feature>
<dbReference type="EMBL" id="JAIFTL010000180">
    <property type="protein sequence ID" value="KAG9321834.1"/>
    <property type="molecule type" value="Genomic_DNA"/>
</dbReference>
<evidence type="ECO:0000259" key="2">
    <source>
        <dbReference type="PROSITE" id="PS51411"/>
    </source>
</evidence>
<feature type="region of interest" description="Disordered" evidence="1">
    <location>
        <begin position="188"/>
        <end position="208"/>
    </location>
</feature>
<dbReference type="NCBIfam" id="NF041131">
    <property type="entry name" value="RicT_YaaT_fam"/>
    <property type="match status" value="1"/>
</dbReference>
<dbReference type="InterPro" id="IPR007557">
    <property type="entry name" value="PSP1_C"/>
</dbReference>
<dbReference type="PANTHER" id="PTHR43830">
    <property type="entry name" value="PROTEIN PSP1"/>
    <property type="match status" value="1"/>
</dbReference>
<dbReference type="PANTHER" id="PTHR43830:SF3">
    <property type="entry name" value="PROTEIN PSP1"/>
    <property type="match status" value="1"/>
</dbReference>
<feature type="domain" description="PSP1 C-terminal" evidence="2">
    <location>
        <begin position="678"/>
        <end position="763"/>
    </location>
</feature>
<feature type="compositionally biased region" description="Low complexity" evidence="1">
    <location>
        <begin position="836"/>
        <end position="858"/>
    </location>
</feature>